<evidence type="ECO:0000313" key="4">
    <source>
        <dbReference type="Proteomes" id="UP001242368"/>
    </source>
</evidence>
<reference evidence="4" key="1">
    <citation type="journal article" date="2019" name="Int. J. Syst. Evol. Microbiol.">
        <title>The Global Catalogue of Microorganisms (GCM) 10K type strain sequencing project: providing services to taxonomists for standard genome sequencing and annotation.</title>
        <authorList>
            <consortium name="The Broad Institute Genomics Platform"/>
            <consortium name="The Broad Institute Genome Sequencing Center for Infectious Disease"/>
            <person name="Wu L."/>
            <person name="Ma J."/>
        </authorList>
    </citation>
    <scope>NUCLEOTIDE SEQUENCE [LARGE SCALE GENOMIC DNA]</scope>
    <source>
        <strain evidence="4">CECT 7184</strain>
    </source>
</reference>
<dbReference type="InterPro" id="IPR053147">
    <property type="entry name" value="Hsp_HslJ-like"/>
</dbReference>
<dbReference type="EMBL" id="JAUFQU010000001">
    <property type="protein sequence ID" value="MDN3706739.1"/>
    <property type="molecule type" value="Genomic_DNA"/>
</dbReference>
<proteinExistence type="predicted"/>
<evidence type="ECO:0000313" key="3">
    <source>
        <dbReference type="EMBL" id="MDN3706739.1"/>
    </source>
</evidence>
<dbReference type="InterPro" id="IPR005184">
    <property type="entry name" value="DUF306_Meta_HslJ"/>
</dbReference>
<dbReference type="RefSeq" id="WP_290362793.1">
    <property type="nucleotide sequence ID" value="NZ_JAUFQU010000001.1"/>
</dbReference>
<organism evidence="3 4">
    <name type="scientific">Paenimyroides ceti</name>
    <dbReference type="NCBI Taxonomy" id="395087"/>
    <lineage>
        <taxon>Bacteria</taxon>
        <taxon>Pseudomonadati</taxon>
        <taxon>Bacteroidota</taxon>
        <taxon>Flavobacteriia</taxon>
        <taxon>Flavobacteriales</taxon>
        <taxon>Flavobacteriaceae</taxon>
        <taxon>Paenimyroides</taxon>
    </lineage>
</organism>
<dbReference type="PROSITE" id="PS51257">
    <property type="entry name" value="PROKAR_LIPOPROTEIN"/>
    <property type="match status" value="1"/>
</dbReference>
<evidence type="ECO:0000256" key="1">
    <source>
        <dbReference type="SAM" id="SignalP"/>
    </source>
</evidence>
<accession>A0ABT8CRC9</accession>
<protein>
    <submittedName>
        <fullName evidence="3">META domain-containing protein</fullName>
    </submittedName>
</protein>
<keyword evidence="1" id="KW-0732">Signal</keyword>
<dbReference type="PANTHER" id="PTHR35535:SF2">
    <property type="entry name" value="DUF306 DOMAIN-CONTAINING PROTEIN"/>
    <property type="match status" value="1"/>
</dbReference>
<feature type="domain" description="DUF306" evidence="2">
    <location>
        <begin position="33"/>
        <end position="139"/>
    </location>
</feature>
<sequence length="141" mass="15868">MKKTILLLAFMMSLISLTSCKMIKSETKQDVVLTGTEWVLVSIGDRKFEKLEGMRAETIGLSFLEDSFGSSDGCNGLGGTFKQDGHNIEMTNIRSTRMYCKDIMDKLYNIPFMSVTSFEVKNNELKLLDASKKVVATFKKK</sequence>
<evidence type="ECO:0000259" key="2">
    <source>
        <dbReference type="Pfam" id="PF03724"/>
    </source>
</evidence>
<dbReference type="Gene3D" id="2.40.128.270">
    <property type="match status" value="1"/>
</dbReference>
<dbReference type="PANTHER" id="PTHR35535">
    <property type="entry name" value="HEAT SHOCK PROTEIN HSLJ"/>
    <property type="match status" value="1"/>
</dbReference>
<feature type="chain" id="PRO_5045683820" evidence="1">
    <location>
        <begin position="22"/>
        <end position="141"/>
    </location>
</feature>
<name>A0ABT8CRC9_9FLAO</name>
<gene>
    <name evidence="3" type="ORF">QW060_06290</name>
</gene>
<keyword evidence="4" id="KW-1185">Reference proteome</keyword>
<dbReference type="Proteomes" id="UP001242368">
    <property type="component" value="Unassembled WGS sequence"/>
</dbReference>
<comment type="caution">
    <text evidence="3">The sequence shown here is derived from an EMBL/GenBank/DDBJ whole genome shotgun (WGS) entry which is preliminary data.</text>
</comment>
<dbReference type="Pfam" id="PF03724">
    <property type="entry name" value="META"/>
    <property type="match status" value="1"/>
</dbReference>
<feature type="signal peptide" evidence="1">
    <location>
        <begin position="1"/>
        <end position="21"/>
    </location>
</feature>
<dbReference type="InterPro" id="IPR038670">
    <property type="entry name" value="HslJ-like_sf"/>
</dbReference>